<evidence type="ECO:0000256" key="2">
    <source>
        <dbReference type="SAM" id="SignalP"/>
    </source>
</evidence>
<feature type="chain" id="PRO_5040768174" evidence="2">
    <location>
        <begin position="18"/>
        <end position="328"/>
    </location>
</feature>
<reference evidence="3" key="1">
    <citation type="submission" date="2022-11" db="EMBL/GenBank/DDBJ databases">
        <authorList>
            <person name="Petersen C."/>
        </authorList>
    </citation>
    <scope>NUCLEOTIDE SEQUENCE</scope>
    <source>
        <strain evidence="3">IBT 34128</strain>
    </source>
</reference>
<feature type="signal peptide" evidence="2">
    <location>
        <begin position="1"/>
        <end position="17"/>
    </location>
</feature>
<feature type="compositionally biased region" description="Low complexity" evidence="1">
    <location>
        <begin position="19"/>
        <end position="34"/>
    </location>
</feature>
<dbReference type="EMBL" id="JAPMSZ010000010">
    <property type="protein sequence ID" value="KAJ5086653.1"/>
    <property type="molecule type" value="Genomic_DNA"/>
</dbReference>
<keyword evidence="4" id="KW-1185">Reference proteome</keyword>
<dbReference type="Proteomes" id="UP001141434">
    <property type="component" value="Unassembled WGS sequence"/>
</dbReference>
<dbReference type="RefSeq" id="XP_056508778.1">
    <property type="nucleotide sequence ID" value="XM_056658485.1"/>
</dbReference>
<reference evidence="3" key="2">
    <citation type="journal article" date="2023" name="IMA Fungus">
        <title>Comparative genomic study of the Penicillium genus elucidates a diverse pangenome and 15 lateral gene transfer events.</title>
        <authorList>
            <person name="Petersen C."/>
            <person name="Sorensen T."/>
            <person name="Nielsen M.R."/>
            <person name="Sondergaard T.E."/>
            <person name="Sorensen J.L."/>
            <person name="Fitzpatrick D.A."/>
            <person name="Frisvad J.C."/>
            <person name="Nielsen K.L."/>
        </authorList>
    </citation>
    <scope>NUCLEOTIDE SEQUENCE</scope>
    <source>
        <strain evidence="3">IBT 34128</strain>
    </source>
</reference>
<dbReference type="OrthoDB" id="10414090at2759"/>
<feature type="region of interest" description="Disordered" evidence="1">
    <location>
        <begin position="19"/>
        <end position="85"/>
    </location>
</feature>
<proteinExistence type="predicted"/>
<sequence>MRLSLLLSAVLATSVYAAPNTTSSPSRSPTASSTGFPTNFLIGSSTKPPTKSPTKSPTRSPTRPPTRLPAKSTAKSPTGLPAASATGGPPGFYDWVKLVVDKDNNCRVKFNLTELGVGTSNKIGRYIPASHECLYTEHSKQPHFSTNVRKDVSLDVSFDWVYPDSVLWLNGHPNFDSDKWSYAQYFPHSKKPDCAVWSSPKNPKKYWVDSRCPFNPEEWKKRQPSITLQGWPTPIYEPHGPISTQTPVHAETVHIKDLPANLTKTGPTSNWVGLYRKNKDDNRCLVWFHNVLGNGTDLSVPMGMYNATAGECQGFSEFYQKLLSILQC</sequence>
<organism evidence="3 4">
    <name type="scientific">Penicillium alfredii</name>
    <dbReference type="NCBI Taxonomy" id="1506179"/>
    <lineage>
        <taxon>Eukaryota</taxon>
        <taxon>Fungi</taxon>
        <taxon>Dikarya</taxon>
        <taxon>Ascomycota</taxon>
        <taxon>Pezizomycotina</taxon>
        <taxon>Eurotiomycetes</taxon>
        <taxon>Eurotiomycetidae</taxon>
        <taxon>Eurotiales</taxon>
        <taxon>Aspergillaceae</taxon>
        <taxon>Penicillium</taxon>
    </lineage>
</organism>
<feature type="compositionally biased region" description="Low complexity" evidence="1">
    <location>
        <begin position="44"/>
        <end position="61"/>
    </location>
</feature>
<dbReference type="AlphaFoldDB" id="A0A9W9JYU0"/>
<gene>
    <name evidence="3" type="ORF">NUU61_007960</name>
</gene>
<keyword evidence="2" id="KW-0732">Signal</keyword>
<comment type="caution">
    <text evidence="3">The sequence shown here is derived from an EMBL/GenBank/DDBJ whole genome shotgun (WGS) entry which is preliminary data.</text>
</comment>
<evidence type="ECO:0000313" key="4">
    <source>
        <dbReference type="Proteomes" id="UP001141434"/>
    </source>
</evidence>
<accession>A0A9W9JYU0</accession>
<protein>
    <submittedName>
        <fullName evidence="3">Uncharacterized protein</fullName>
    </submittedName>
</protein>
<evidence type="ECO:0000313" key="3">
    <source>
        <dbReference type="EMBL" id="KAJ5086653.1"/>
    </source>
</evidence>
<evidence type="ECO:0000256" key="1">
    <source>
        <dbReference type="SAM" id="MobiDB-lite"/>
    </source>
</evidence>
<dbReference type="GeneID" id="81397654"/>
<name>A0A9W9JYU0_9EURO</name>